<dbReference type="AlphaFoldDB" id="A0A6I6MU93"/>
<protein>
    <submittedName>
        <fullName evidence="2">Carboxymethylenebutenolidase</fullName>
        <ecNumber evidence="2">3.1.1.45</ecNumber>
    </submittedName>
</protein>
<proteinExistence type="predicted"/>
<keyword evidence="3" id="KW-1185">Reference proteome</keyword>
<evidence type="ECO:0000313" key="2">
    <source>
        <dbReference type="EMBL" id="QGZ97026.1"/>
    </source>
</evidence>
<dbReference type="PANTHER" id="PTHR46623:SF6">
    <property type="entry name" value="ALPHA_BETA-HYDROLASES SUPERFAMILY PROTEIN"/>
    <property type="match status" value="1"/>
</dbReference>
<name>A0A6I6MU93_9CAUL</name>
<dbReference type="KEGG" id="tsv:DSM104635_03891"/>
<dbReference type="PANTHER" id="PTHR46623">
    <property type="entry name" value="CARBOXYMETHYLENEBUTENOLIDASE-RELATED"/>
    <property type="match status" value="1"/>
</dbReference>
<sequence>MGDWVEVQGPDGSFKAYVARPSGTPKGVVVAVQEIFGVNAVMRGKADWLAREGFLAIAPDLFWRIKPGIELTDQTDEEWKQAIDHMNALDKNASVTDVAATLAHARGMGVSKAGVMGYCMGGYIAFLAACRTDTDATVCYHGGGIHTALGEAGGIKKPVMLHNPMKDAFIPVEVLNQIRETLAPNPLVTVHEYAEQDHAFTREGGKHYDAAATELANSRTIAFFNQYLA</sequence>
<accession>A0A6I6MU93</accession>
<dbReference type="GO" id="GO:0008806">
    <property type="term" value="F:carboxymethylenebutenolidase activity"/>
    <property type="evidence" value="ECO:0007669"/>
    <property type="project" value="UniProtKB-EC"/>
</dbReference>
<evidence type="ECO:0000259" key="1">
    <source>
        <dbReference type="Pfam" id="PF01738"/>
    </source>
</evidence>
<dbReference type="InterPro" id="IPR002925">
    <property type="entry name" value="Dienelactn_hydro"/>
</dbReference>
<evidence type="ECO:0000313" key="3">
    <source>
        <dbReference type="Proteomes" id="UP000431269"/>
    </source>
</evidence>
<keyword evidence="2" id="KW-0378">Hydrolase</keyword>
<dbReference type="Gene3D" id="3.40.50.1820">
    <property type="entry name" value="alpha/beta hydrolase"/>
    <property type="match status" value="1"/>
</dbReference>
<organism evidence="2 3">
    <name type="scientific">Terricaulis silvestris</name>
    <dbReference type="NCBI Taxonomy" id="2686094"/>
    <lineage>
        <taxon>Bacteria</taxon>
        <taxon>Pseudomonadati</taxon>
        <taxon>Pseudomonadota</taxon>
        <taxon>Alphaproteobacteria</taxon>
        <taxon>Caulobacterales</taxon>
        <taxon>Caulobacteraceae</taxon>
        <taxon>Terricaulis</taxon>
    </lineage>
</organism>
<reference evidence="3" key="1">
    <citation type="submission" date="2019-12" db="EMBL/GenBank/DDBJ databases">
        <title>Complete genome of Terracaulis silvestris 0127_4.</title>
        <authorList>
            <person name="Vieira S."/>
            <person name="Riedel T."/>
            <person name="Sproer C."/>
            <person name="Pascual J."/>
            <person name="Boedeker C."/>
            <person name="Overmann J."/>
        </authorList>
    </citation>
    <scope>NUCLEOTIDE SEQUENCE [LARGE SCALE GENOMIC DNA]</scope>
    <source>
        <strain evidence="3">0127_4</strain>
    </source>
</reference>
<dbReference type="Pfam" id="PF01738">
    <property type="entry name" value="DLH"/>
    <property type="match status" value="1"/>
</dbReference>
<dbReference type="SUPFAM" id="SSF53474">
    <property type="entry name" value="alpha/beta-Hydrolases"/>
    <property type="match status" value="1"/>
</dbReference>
<dbReference type="InterPro" id="IPR029058">
    <property type="entry name" value="AB_hydrolase_fold"/>
</dbReference>
<feature type="domain" description="Dienelactone hydrolase" evidence="1">
    <location>
        <begin position="14"/>
        <end position="228"/>
    </location>
</feature>
<dbReference type="InterPro" id="IPR051049">
    <property type="entry name" value="Dienelactone_hydrolase-like"/>
</dbReference>
<dbReference type="EMBL" id="CP047045">
    <property type="protein sequence ID" value="QGZ97026.1"/>
    <property type="molecule type" value="Genomic_DNA"/>
</dbReference>
<dbReference type="Proteomes" id="UP000431269">
    <property type="component" value="Chromosome"/>
</dbReference>
<dbReference type="EC" id="3.1.1.45" evidence="2"/>
<dbReference type="RefSeq" id="WP_158767860.1">
    <property type="nucleotide sequence ID" value="NZ_CP047045.1"/>
</dbReference>
<gene>
    <name evidence="2" type="primary">clcD_3</name>
    <name evidence="2" type="ORF">DSM104635_03891</name>
</gene>